<dbReference type="GeneID" id="44080555"/>
<organism evidence="2 3">
    <name type="scientific">Halogeometricum borinquense</name>
    <dbReference type="NCBI Taxonomy" id="60847"/>
    <lineage>
        <taxon>Archaea</taxon>
        <taxon>Methanobacteriati</taxon>
        <taxon>Methanobacteriota</taxon>
        <taxon>Stenosarchaea group</taxon>
        <taxon>Halobacteria</taxon>
        <taxon>Halobacteriales</taxon>
        <taxon>Haloferacaceae</taxon>
        <taxon>Halogeometricum</taxon>
    </lineage>
</organism>
<feature type="region of interest" description="Disordered" evidence="1">
    <location>
        <begin position="1"/>
        <end position="32"/>
    </location>
</feature>
<sequence>MGHKKKVTKLNNHGTIGVSIPSDAVGPNGETIEKGDYVSFEITGVEKAEDAEGGE</sequence>
<name>A0A6C0UN48_9EURY</name>
<dbReference type="EMBL" id="CP048739">
    <property type="protein sequence ID" value="QIB75319.1"/>
    <property type="molecule type" value="Genomic_DNA"/>
</dbReference>
<proteinExistence type="predicted"/>
<gene>
    <name evidence="2" type="ORF">G3I44_14100</name>
</gene>
<evidence type="ECO:0000313" key="2">
    <source>
        <dbReference type="EMBL" id="QIB75319.1"/>
    </source>
</evidence>
<dbReference type="AlphaFoldDB" id="A0A6C0UN48"/>
<evidence type="ECO:0000313" key="3">
    <source>
        <dbReference type="Proteomes" id="UP000465846"/>
    </source>
</evidence>
<protein>
    <submittedName>
        <fullName evidence="2">Uncharacterized protein</fullName>
    </submittedName>
</protein>
<evidence type="ECO:0000256" key="1">
    <source>
        <dbReference type="SAM" id="MobiDB-lite"/>
    </source>
</evidence>
<dbReference type="RefSeq" id="WP_163487099.1">
    <property type="nucleotide sequence ID" value="NZ_CP048739.1"/>
</dbReference>
<reference evidence="2 3" key="1">
    <citation type="submission" date="2020-02" db="EMBL/GenBank/DDBJ databases">
        <title>Whole genome sequence of Halogeometricum borinquense strain wsp4.</title>
        <authorList>
            <person name="Verma D.K."/>
            <person name="Gopal K."/>
            <person name="Prasad E.S."/>
        </authorList>
    </citation>
    <scope>NUCLEOTIDE SEQUENCE [LARGE SCALE GENOMIC DNA]</scope>
    <source>
        <strain evidence="3">wsp4</strain>
    </source>
</reference>
<dbReference type="Proteomes" id="UP000465846">
    <property type="component" value="Chromosome"/>
</dbReference>
<accession>A0A6C0UN48</accession>